<keyword evidence="3" id="KW-1185">Reference proteome</keyword>
<dbReference type="EMBL" id="CP096658">
    <property type="protein sequence ID" value="UPW00923.1"/>
    <property type="molecule type" value="Genomic_DNA"/>
</dbReference>
<keyword evidence="1" id="KW-0812">Transmembrane</keyword>
<keyword evidence="1" id="KW-1133">Transmembrane helix</keyword>
<dbReference type="Pfam" id="PF24365">
    <property type="entry name" value="DUF7521"/>
    <property type="match status" value="1"/>
</dbReference>
<feature type="transmembrane region" description="Helical" evidence="1">
    <location>
        <begin position="16"/>
        <end position="40"/>
    </location>
</feature>
<dbReference type="InterPro" id="IPR055943">
    <property type="entry name" value="DUF7521"/>
</dbReference>
<proteinExistence type="predicted"/>
<protein>
    <submittedName>
        <fullName evidence="2">Uncharacterized protein</fullName>
    </submittedName>
</protein>
<accession>A0A8U0IIR3</accession>
<evidence type="ECO:0000313" key="2">
    <source>
        <dbReference type="EMBL" id="UPW00923.1"/>
    </source>
</evidence>
<keyword evidence="1" id="KW-0472">Membrane</keyword>
<organism evidence="2 3">
    <name type="scientific">Halorussus gelatinilyticus</name>
    <dbReference type="NCBI Taxonomy" id="2937524"/>
    <lineage>
        <taxon>Archaea</taxon>
        <taxon>Methanobacteriati</taxon>
        <taxon>Methanobacteriota</taxon>
        <taxon>Stenosarchaea group</taxon>
        <taxon>Halobacteria</taxon>
        <taxon>Halobacteriales</taxon>
        <taxon>Haladaptataceae</taxon>
        <taxon>Halorussus</taxon>
    </lineage>
</organism>
<dbReference type="AlphaFoldDB" id="A0A8U0IIR3"/>
<dbReference type="KEGG" id="haxz:M0R88_02180"/>
<gene>
    <name evidence="2" type="ORF">M0R88_02180</name>
</gene>
<evidence type="ECO:0000313" key="3">
    <source>
        <dbReference type="Proteomes" id="UP000830434"/>
    </source>
</evidence>
<feature type="transmembrane region" description="Helical" evidence="1">
    <location>
        <begin position="84"/>
        <end position="103"/>
    </location>
</feature>
<name>A0A8U0IIR3_9EURY</name>
<dbReference type="RefSeq" id="WP_248655330.1">
    <property type="nucleotide sequence ID" value="NZ_CP096658.1"/>
</dbReference>
<evidence type="ECO:0000256" key="1">
    <source>
        <dbReference type="SAM" id="Phobius"/>
    </source>
</evidence>
<dbReference type="GeneID" id="72188625"/>
<feature type="transmembrane region" description="Helical" evidence="1">
    <location>
        <begin position="52"/>
        <end position="72"/>
    </location>
</feature>
<reference evidence="2" key="1">
    <citation type="submission" date="2022-04" db="EMBL/GenBank/DDBJ databases">
        <title>Diverse halophilic archaea isolated from saline environments.</title>
        <authorList>
            <person name="Cui H.-L."/>
        </authorList>
    </citation>
    <scope>NUCLEOTIDE SEQUENCE</scope>
    <source>
        <strain evidence="2">XZYJT40</strain>
    </source>
</reference>
<dbReference type="Proteomes" id="UP000830434">
    <property type="component" value="Chromosome"/>
</dbReference>
<sequence length="105" mass="10868">MMLGVVLQTAVGGSRLVVLLALAGLLLAAVLSLVVVYELFEGYRRNGTGPMLVLAVGLALLVTGPIFLRLAFANLVDVSPAARSLATTASELLGLAAILYAIYEP</sequence>